<gene>
    <name evidence="1" type="ORF">H2O64_08245</name>
</gene>
<name>A0ABR7Q7W2_9FLAO</name>
<comment type="caution">
    <text evidence="1">The sequence shown here is derived from an EMBL/GenBank/DDBJ whole genome shotgun (WGS) entry which is preliminary data.</text>
</comment>
<keyword evidence="2" id="KW-1185">Reference proteome</keyword>
<proteinExistence type="predicted"/>
<dbReference type="Proteomes" id="UP000619238">
    <property type="component" value="Unassembled WGS sequence"/>
</dbReference>
<evidence type="ECO:0000313" key="2">
    <source>
        <dbReference type="Proteomes" id="UP000619238"/>
    </source>
</evidence>
<evidence type="ECO:0008006" key="3">
    <source>
        <dbReference type="Google" id="ProtNLM"/>
    </source>
</evidence>
<accession>A0ABR7Q7W2</accession>
<dbReference type="SUPFAM" id="SSF88874">
    <property type="entry name" value="Receptor-binding domain of short tail fibre protein gp12"/>
    <property type="match status" value="1"/>
</dbReference>
<dbReference type="RefSeq" id="WP_187561713.1">
    <property type="nucleotide sequence ID" value="NZ_JACGWS010000004.1"/>
</dbReference>
<dbReference type="EMBL" id="JACGWS010000004">
    <property type="protein sequence ID" value="MBC8754662.1"/>
    <property type="molecule type" value="Genomic_DNA"/>
</dbReference>
<evidence type="ECO:0000313" key="1">
    <source>
        <dbReference type="EMBL" id="MBC8754662.1"/>
    </source>
</evidence>
<sequence length="344" mass="38467">MNNLIDKMLFAMQQQNLVYNYNFLYYSNKEVVDSKLFYNHPDGWLYNDIGEDGEISFNNSTKSCLIQKSAGESLMTLNQVISEFPRSEEVLCGKQITAVAVIENPKAANYNFNITFSLFDGVSDSSKIIFFKPGDKKEINIVLNVDDNATKLIVELKSSSPKAIIYVNKIYANIGEIALETLPCVVNGIIGERKQYIVTENAPAEELSLCNGFSELTDEYTRLKSVINNRFGVNNATGNPYLINMGGYFSRAWDNNSGVDPDATNRKSLGNETIKGDRVSTIENDIFLKHHHGLDFSKDKQILTGDKGVATVINLNSTSNTKDESEGKETRPKNIAELYTIKWA</sequence>
<protein>
    <recommendedName>
        <fullName evidence="3">Tail fiber protein</fullName>
    </recommendedName>
</protein>
<reference evidence="1 2" key="1">
    <citation type="submission" date="2020-07" db="EMBL/GenBank/DDBJ databases">
        <title>Description of Kordia aestuariivivens sp. nov., isolated from a tidal flat.</title>
        <authorList>
            <person name="Park S."/>
            <person name="Yoon J.-H."/>
        </authorList>
    </citation>
    <scope>NUCLEOTIDE SEQUENCE [LARGE SCALE GENOMIC DNA]</scope>
    <source>
        <strain evidence="1 2">YSTF-M3</strain>
    </source>
</reference>
<organism evidence="1 2">
    <name type="scientific">Kordia aestuariivivens</name>
    <dbReference type="NCBI Taxonomy" id="2759037"/>
    <lineage>
        <taxon>Bacteria</taxon>
        <taxon>Pseudomonadati</taxon>
        <taxon>Bacteroidota</taxon>
        <taxon>Flavobacteriia</taxon>
        <taxon>Flavobacteriales</taxon>
        <taxon>Flavobacteriaceae</taxon>
        <taxon>Kordia</taxon>
    </lineage>
</organism>